<evidence type="ECO:0000256" key="3">
    <source>
        <dbReference type="ARBA" id="ARBA00022729"/>
    </source>
</evidence>
<evidence type="ECO:0000259" key="7">
    <source>
        <dbReference type="Pfam" id="PF14322"/>
    </source>
</evidence>
<gene>
    <name evidence="8" type="ORF">SAMN05216283_105163</name>
</gene>
<dbReference type="Pfam" id="PF14322">
    <property type="entry name" value="SusD-like_3"/>
    <property type="match status" value="1"/>
</dbReference>
<comment type="subcellular location">
    <subcellularLocation>
        <location evidence="1">Cell outer membrane</location>
    </subcellularLocation>
</comment>
<reference evidence="8 9" key="1">
    <citation type="submission" date="2016-10" db="EMBL/GenBank/DDBJ databases">
        <authorList>
            <person name="de Groot N.N."/>
        </authorList>
    </citation>
    <scope>NUCLEOTIDE SEQUENCE [LARGE SCALE GENOMIC DNA]</scope>
    <source>
        <strain evidence="8 9">CGMCC 1.9156</strain>
    </source>
</reference>
<keyword evidence="4" id="KW-0472">Membrane</keyword>
<dbReference type="InterPro" id="IPR033985">
    <property type="entry name" value="SusD-like_N"/>
</dbReference>
<dbReference type="Gene3D" id="1.25.40.390">
    <property type="match status" value="1"/>
</dbReference>
<feature type="domain" description="RagB/SusD" evidence="6">
    <location>
        <begin position="261"/>
        <end position="527"/>
    </location>
</feature>
<dbReference type="AlphaFoldDB" id="A0A1I2I783"/>
<evidence type="ECO:0000256" key="4">
    <source>
        <dbReference type="ARBA" id="ARBA00023136"/>
    </source>
</evidence>
<accession>A0A1I2I783</accession>
<evidence type="ECO:0000256" key="2">
    <source>
        <dbReference type="ARBA" id="ARBA00006275"/>
    </source>
</evidence>
<evidence type="ECO:0000259" key="6">
    <source>
        <dbReference type="Pfam" id="PF07980"/>
    </source>
</evidence>
<proteinExistence type="inferred from homology"/>
<keyword evidence="5" id="KW-0998">Cell outer membrane</keyword>
<evidence type="ECO:0000256" key="5">
    <source>
        <dbReference type="ARBA" id="ARBA00023237"/>
    </source>
</evidence>
<evidence type="ECO:0000313" key="9">
    <source>
        <dbReference type="Proteomes" id="UP000198964"/>
    </source>
</evidence>
<comment type="similarity">
    <text evidence="2">Belongs to the SusD family.</text>
</comment>
<protein>
    <submittedName>
        <fullName evidence="8">Starch-binding associating with outer membrane</fullName>
    </submittedName>
</protein>
<dbReference type="CDD" id="cd08977">
    <property type="entry name" value="SusD"/>
    <property type="match status" value="1"/>
</dbReference>
<organism evidence="8 9">
    <name type="scientific">Sunxiuqinia elliptica</name>
    <dbReference type="NCBI Taxonomy" id="655355"/>
    <lineage>
        <taxon>Bacteria</taxon>
        <taxon>Pseudomonadati</taxon>
        <taxon>Bacteroidota</taxon>
        <taxon>Bacteroidia</taxon>
        <taxon>Marinilabiliales</taxon>
        <taxon>Prolixibacteraceae</taxon>
        <taxon>Sunxiuqinia</taxon>
    </lineage>
</organism>
<dbReference type="GO" id="GO:0009279">
    <property type="term" value="C:cell outer membrane"/>
    <property type="evidence" value="ECO:0007669"/>
    <property type="project" value="UniProtKB-SubCell"/>
</dbReference>
<dbReference type="Proteomes" id="UP000198964">
    <property type="component" value="Unassembled WGS sequence"/>
</dbReference>
<dbReference type="Pfam" id="PF07980">
    <property type="entry name" value="SusD_RagB"/>
    <property type="match status" value="1"/>
</dbReference>
<keyword evidence="3" id="KW-0732">Signal</keyword>
<feature type="domain" description="SusD-like N-terminal" evidence="7">
    <location>
        <begin position="91"/>
        <end position="221"/>
    </location>
</feature>
<dbReference type="PROSITE" id="PS51257">
    <property type="entry name" value="PROKAR_LIPOPROTEIN"/>
    <property type="match status" value="1"/>
</dbReference>
<evidence type="ECO:0000313" key="8">
    <source>
        <dbReference type="EMBL" id="SFF38162.1"/>
    </source>
</evidence>
<dbReference type="STRING" id="655355.SAMN05216283_105163"/>
<dbReference type="EMBL" id="FONW01000005">
    <property type="protein sequence ID" value="SFF38162.1"/>
    <property type="molecule type" value="Genomic_DNA"/>
</dbReference>
<keyword evidence="9" id="KW-1185">Reference proteome</keyword>
<sequence length="529" mass="60020">MKNKIILLAVMLTLFASCEDLLDKQPLDKISEATFWLSPKDADAGLQACYDVLQCRGTSKNPAYELWGMMDALTPISYSRNGGYNSIAEGTHDPGNGLVNGYWNVAYKGIARCNDVLDNIDDIPYPDNESDIKARVKGEASFLRALYYYQLIVAFGDVPLILSVQEVSEAMVPRAPQNEIIQAMHKDLDIAVNSLPVSYSSTEIGRATKGAALTLKTKIHLFEEDWDGAASTSKQVIDLGVYSLQPNFKDVFNWKNENNSEVIFDIQFISYVDDGATFDKMYATRSHSSWGWSWLSPTLWLVDKFEKIDENPEYTIEDERIQPDVYEYFEGRDPRMDATILRPGGHTIVEKGLDKLYPYEITNYHHSKTGLTTKKTIIEGDGGIPYDSPNNWILFRYSDVLLMYAEAKKQLGQLDQATADLSINAVRERASDKLPLHSATDITLDDIYDECIRELAFEGWLFPRFKRWDMLKLNDGFKVMGMATNSTSSTFAASPVVTRQYFDYHQWWPIPQSERDINPNLTQNPGYSE</sequence>
<dbReference type="RefSeq" id="WP_093920071.1">
    <property type="nucleotide sequence ID" value="NZ_FONW01000005.1"/>
</dbReference>
<name>A0A1I2I783_9BACT</name>
<evidence type="ECO:0000256" key="1">
    <source>
        <dbReference type="ARBA" id="ARBA00004442"/>
    </source>
</evidence>
<dbReference type="SUPFAM" id="SSF48452">
    <property type="entry name" value="TPR-like"/>
    <property type="match status" value="1"/>
</dbReference>
<dbReference type="InterPro" id="IPR011990">
    <property type="entry name" value="TPR-like_helical_dom_sf"/>
</dbReference>
<dbReference type="InterPro" id="IPR012944">
    <property type="entry name" value="SusD_RagB_dom"/>
</dbReference>